<comment type="caution">
    <text evidence="6">The sequence shown here is derived from an EMBL/GenBank/DDBJ whole genome shotgun (WGS) entry which is preliminary data.</text>
</comment>
<dbReference type="SUPFAM" id="SSF52540">
    <property type="entry name" value="P-loop containing nucleoside triphosphate hydrolases"/>
    <property type="match status" value="1"/>
</dbReference>
<evidence type="ECO:0000259" key="5">
    <source>
        <dbReference type="PROSITE" id="PS50893"/>
    </source>
</evidence>
<evidence type="ECO:0000256" key="1">
    <source>
        <dbReference type="ARBA" id="ARBA00005417"/>
    </source>
</evidence>
<dbReference type="InterPro" id="IPR027417">
    <property type="entry name" value="P-loop_NTPase"/>
</dbReference>
<dbReference type="PROSITE" id="PS50893">
    <property type="entry name" value="ABC_TRANSPORTER_2"/>
    <property type="match status" value="1"/>
</dbReference>
<dbReference type="PANTHER" id="PTHR43776">
    <property type="entry name" value="TRANSPORT ATP-BINDING PROTEIN"/>
    <property type="match status" value="1"/>
</dbReference>
<dbReference type="InterPro" id="IPR003593">
    <property type="entry name" value="AAA+_ATPase"/>
</dbReference>
<dbReference type="Gene3D" id="3.40.50.300">
    <property type="entry name" value="P-loop containing nucleotide triphosphate hydrolases"/>
    <property type="match status" value="1"/>
</dbReference>
<proteinExistence type="inferred from homology"/>
<dbReference type="EMBL" id="BAAAHH010000015">
    <property type="protein sequence ID" value="GAA0954740.1"/>
    <property type="molecule type" value="Genomic_DNA"/>
</dbReference>
<protein>
    <submittedName>
        <fullName evidence="6">ATP-binding cassette domain-containing protein</fullName>
    </submittedName>
</protein>
<dbReference type="Proteomes" id="UP001500665">
    <property type="component" value="Unassembled WGS sequence"/>
</dbReference>
<dbReference type="InterPro" id="IPR017871">
    <property type="entry name" value="ABC_transporter-like_CS"/>
</dbReference>
<gene>
    <name evidence="6" type="ORF">GCM10009550_38430</name>
</gene>
<dbReference type="Pfam" id="PF00005">
    <property type="entry name" value="ABC_tran"/>
    <property type="match status" value="1"/>
</dbReference>
<evidence type="ECO:0000256" key="3">
    <source>
        <dbReference type="ARBA" id="ARBA00022741"/>
    </source>
</evidence>
<accession>A0ABN1RC33</accession>
<organism evidence="6 7">
    <name type="scientific">Actinocorallia libanotica</name>
    <dbReference type="NCBI Taxonomy" id="46162"/>
    <lineage>
        <taxon>Bacteria</taxon>
        <taxon>Bacillati</taxon>
        <taxon>Actinomycetota</taxon>
        <taxon>Actinomycetes</taxon>
        <taxon>Streptosporangiales</taxon>
        <taxon>Thermomonosporaceae</taxon>
        <taxon>Actinocorallia</taxon>
    </lineage>
</organism>
<sequence length="208" mass="23480">MALIVKDLTFAYPGAEPLYRSAHLRVEAGSVVGLTGPSGTGKSTLGALVAGDLRPRSGEVVVDGHPLPRRGFRPVQLIHQHPEHAVNPRWRMRSVLHESHRPSPETLERVGIRSEWLDRFPEELSGGELQRFCIARALHPGTRYIVADEMTTMFDAVTQARIWHMLIGIVRDRGLGLLVISHEQALLDRVCDDQIPIDRLRRQYRLRL</sequence>
<dbReference type="InterPro" id="IPR003439">
    <property type="entry name" value="ABC_transporter-like_ATP-bd"/>
</dbReference>
<feature type="domain" description="ABC transporter" evidence="5">
    <location>
        <begin position="3"/>
        <end position="208"/>
    </location>
</feature>
<dbReference type="PANTHER" id="PTHR43776:SF7">
    <property type="entry name" value="D,D-DIPEPTIDE TRANSPORT ATP-BINDING PROTEIN DDPF-RELATED"/>
    <property type="match status" value="1"/>
</dbReference>
<keyword evidence="3" id="KW-0547">Nucleotide-binding</keyword>
<evidence type="ECO:0000313" key="6">
    <source>
        <dbReference type="EMBL" id="GAA0954740.1"/>
    </source>
</evidence>
<name>A0ABN1RC33_9ACTN</name>
<dbReference type="PROSITE" id="PS00211">
    <property type="entry name" value="ABC_TRANSPORTER_1"/>
    <property type="match status" value="1"/>
</dbReference>
<reference evidence="6 7" key="1">
    <citation type="journal article" date="2019" name="Int. J. Syst. Evol. Microbiol.">
        <title>The Global Catalogue of Microorganisms (GCM) 10K type strain sequencing project: providing services to taxonomists for standard genome sequencing and annotation.</title>
        <authorList>
            <consortium name="The Broad Institute Genomics Platform"/>
            <consortium name="The Broad Institute Genome Sequencing Center for Infectious Disease"/>
            <person name="Wu L."/>
            <person name="Ma J."/>
        </authorList>
    </citation>
    <scope>NUCLEOTIDE SEQUENCE [LARGE SCALE GENOMIC DNA]</scope>
    <source>
        <strain evidence="6 7">JCM 10696</strain>
    </source>
</reference>
<dbReference type="GO" id="GO:0005524">
    <property type="term" value="F:ATP binding"/>
    <property type="evidence" value="ECO:0007669"/>
    <property type="project" value="UniProtKB-KW"/>
</dbReference>
<keyword evidence="4 6" id="KW-0067">ATP-binding</keyword>
<dbReference type="RefSeq" id="WP_344242228.1">
    <property type="nucleotide sequence ID" value="NZ_BAAAHH010000015.1"/>
</dbReference>
<evidence type="ECO:0000313" key="7">
    <source>
        <dbReference type="Proteomes" id="UP001500665"/>
    </source>
</evidence>
<evidence type="ECO:0000256" key="2">
    <source>
        <dbReference type="ARBA" id="ARBA00022448"/>
    </source>
</evidence>
<dbReference type="SMART" id="SM00382">
    <property type="entry name" value="AAA"/>
    <property type="match status" value="1"/>
</dbReference>
<evidence type="ECO:0000256" key="4">
    <source>
        <dbReference type="ARBA" id="ARBA00022840"/>
    </source>
</evidence>
<keyword evidence="2" id="KW-0813">Transport</keyword>
<comment type="similarity">
    <text evidence="1">Belongs to the ABC transporter superfamily.</text>
</comment>
<keyword evidence="7" id="KW-1185">Reference proteome</keyword>
<dbReference type="InterPro" id="IPR050319">
    <property type="entry name" value="ABC_transp_ATP-bind"/>
</dbReference>